<keyword evidence="1" id="KW-0175">Coiled coil</keyword>
<dbReference type="Proteomes" id="UP000826195">
    <property type="component" value="Unassembled WGS sequence"/>
</dbReference>
<protein>
    <submittedName>
        <fullName evidence="3">Uncharacterized protein</fullName>
    </submittedName>
</protein>
<comment type="caution">
    <text evidence="3">The sequence shown here is derived from an EMBL/GenBank/DDBJ whole genome shotgun (WGS) entry which is preliminary data.</text>
</comment>
<keyword evidence="4" id="KW-1185">Reference proteome</keyword>
<sequence length="300" mass="33733">MPAKSVQPLRSLVYGLELITNNVLLYDVVVYRVMRHHPMLVMSLVLVSRLLEAQMLHQSKRKRKRKRKQNRKIKKDDEDWMRNCPDEGSSIMLDSQRNTWLYLTAITANENKATNIAQDAANEAKAASDIQNAAAAEASRQIKAQLADKASSAAKTAEAILIGKMSVVTQLQQEVKEAQAVVDEEVGSIRRAKDLVKSAVLAAQQIGEEYKTLSQSLSTLTKNVEVSEEASQRARRELIEQEQLVNDARRRLHELTKRTRQAKRDLENTKIAVMKANAAARLAQENAARIKSRFASFDKS</sequence>
<evidence type="ECO:0000313" key="4">
    <source>
        <dbReference type="Proteomes" id="UP000826195"/>
    </source>
</evidence>
<proteinExistence type="predicted"/>
<accession>A0AAV7I0E3</accession>
<feature type="compositionally biased region" description="Basic residues" evidence="2">
    <location>
        <begin position="58"/>
        <end position="73"/>
    </location>
</feature>
<dbReference type="EMBL" id="JAHXZJ010002609">
    <property type="protein sequence ID" value="KAH0540642.1"/>
    <property type="molecule type" value="Genomic_DNA"/>
</dbReference>
<gene>
    <name evidence="3" type="ORF">KQX54_018777</name>
</gene>
<evidence type="ECO:0000256" key="1">
    <source>
        <dbReference type="SAM" id="Coils"/>
    </source>
</evidence>
<dbReference type="AlphaFoldDB" id="A0AAV7I0E3"/>
<dbReference type="PANTHER" id="PTHR37161">
    <property type="entry name" value="HDC10475"/>
    <property type="match status" value="1"/>
</dbReference>
<organism evidence="3 4">
    <name type="scientific">Cotesia glomerata</name>
    <name type="common">Lepidopteran parasitic wasp</name>
    <name type="synonym">Apanteles glomeratus</name>
    <dbReference type="NCBI Taxonomy" id="32391"/>
    <lineage>
        <taxon>Eukaryota</taxon>
        <taxon>Metazoa</taxon>
        <taxon>Ecdysozoa</taxon>
        <taxon>Arthropoda</taxon>
        <taxon>Hexapoda</taxon>
        <taxon>Insecta</taxon>
        <taxon>Pterygota</taxon>
        <taxon>Neoptera</taxon>
        <taxon>Endopterygota</taxon>
        <taxon>Hymenoptera</taxon>
        <taxon>Apocrita</taxon>
        <taxon>Ichneumonoidea</taxon>
        <taxon>Braconidae</taxon>
        <taxon>Microgastrinae</taxon>
        <taxon>Cotesia</taxon>
    </lineage>
</organism>
<evidence type="ECO:0000313" key="3">
    <source>
        <dbReference type="EMBL" id="KAH0540642.1"/>
    </source>
</evidence>
<name>A0AAV7I0E3_COTGL</name>
<dbReference type="InterPro" id="IPR007999">
    <property type="entry name" value="DUF745"/>
</dbReference>
<evidence type="ECO:0000256" key="2">
    <source>
        <dbReference type="SAM" id="MobiDB-lite"/>
    </source>
</evidence>
<dbReference type="PANTHER" id="PTHR37161:SF2">
    <property type="entry name" value="AT11648P-RELATED"/>
    <property type="match status" value="1"/>
</dbReference>
<feature type="region of interest" description="Disordered" evidence="2">
    <location>
        <begin position="57"/>
        <end position="81"/>
    </location>
</feature>
<dbReference type="Pfam" id="PF05335">
    <property type="entry name" value="DUF745"/>
    <property type="match status" value="1"/>
</dbReference>
<reference evidence="3 4" key="1">
    <citation type="journal article" date="2021" name="J. Hered.">
        <title>A chromosome-level genome assembly of the parasitoid wasp, Cotesia glomerata (Hymenoptera: Braconidae).</title>
        <authorList>
            <person name="Pinto B.J."/>
            <person name="Weis J.J."/>
            <person name="Gamble T."/>
            <person name="Ode P.J."/>
            <person name="Paul R."/>
            <person name="Zaspel J.M."/>
        </authorList>
    </citation>
    <scope>NUCLEOTIDE SEQUENCE [LARGE SCALE GENOMIC DNA]</scope>
    <source>
        <strain evidence="3">CgM1</strain>
    </source>
</reference>
<feature type="coiled-coil region" evidence="1">
    <location>
        <begin position="217"/>
        <end position="272"/>
    </location>
</feature>